<dbReference type="Proteomes" id="UP001322277">
    <property type="component" value="Chromosome 6"/>
</dbReference>
<feature type="transmembrane region" description="Helical" evidence="7">
    <location>
        <begin position="174"/>
        <end position="200"/>
    </location>
</feature>
<dbReference type="PANTHER" id="PTHR33048:SF92">
    <property type="entry name" value="INTEGRAL MEMBRANE PROTEIN"/>
    <property type="match status" value="1"/>
</dbReference>
<feature type="transmembrane region" description="Helical" evidence="7">
    <location>
        <begin position="6"/>
        <end position="32"/>
    </location>
</feature>
<evidence type="ECO:0000256" key="3">
    <source>
        <dbReference type="ARBA" id="ARBA00022989"/>
    </source>
</evidence>
<comment type="similarity">
    <text evidence="5">Belongs to the SAT4 family.</text>
</comment>
<accession>A0AAX4ILY4</accession>
<feature type="compositionally biased region" description="Basic and acidic residues" evidence="6">
    <location>
        <begin position="291"/>
        <end position="306"/>
    </location>
</feature>
<dbReference type="KEGG" id="cdet:87946018"/>
<evidence type="ECO:0000256" key="2">
    <source>
        <dbReference type="ARBA" id="ARBA00022692"/>
    </source>
</evidence>
<keyword evidence="3 7" id="KW-1133">Transmembrane helix</keyword>
<reference evidence="10" key="1">
    <citation type="journal article" date="2023" name="bioRxiv">
        <title>Complete genome of the Medicago anthracnose fungus, Colletotrichum destructivum, reveals a mini-chromosome-like region within a core chromosome.</title>
        <authorList>
            <person name="Lapalu N."/>
            <person name="Simon A."/>
            <person name="Lu A."/>
            <person name="Plaumann P.-L."/>
            <person name="Amselem J."/>
            <person name="Pigne S."/>
            <person name="Auger A."/>
            <person name="Koch C."/>
            <person name="Dallery J.-F."/>
            <person name="O'Connell R.J."/>
        </authorList>
    </citation>
    <scope>NUCLEOTIDE SEQUENCE [LARGE SCALE GENOMIC DNA]</scope>
    <source>
        <strain evidence="10">CBS 520.97</strain>
    </source>
</reference>
<sequence>MDIPGPSAAAVIATEFTLIGIAAAMIGARIYLRLVIQDLPLNASDILVCAAWTTSVISASFDIVFHKLGVLRPYVSYTLEGYQGTPEEIEFIWKLQWGGQFPFFTAFYLCKATLLTLYAHFFPVFMQTRRKILWGTMAFCGCAYLATILTMLTICRPIEGNWSSDPAVACSPIVFAQVFYVGWALNFAGDLMIFCLPFLVLYWLQLKRSVKISVYCVFLLGVINLAFSLTRFLQIQLAVGPSSFRSFTLIELWSVLDLQTGLIIACIPPLRPYLSHTWTMWPFRLANRTPKEPGNRSELSEAPQHHDRSRLRREKPRNMGTADNLYNSGGRSVGESYWDVGSSPVASPKSRGSGARVG</sequence>
<dbReference type="AlphaFoldDB" id="A0AAX4ILY4"/>
<dbReference type="EMBL" id="CP137310">
    <property type="protein sequence ID" value="WQF84501.1"/>
    <property type="molecule type" value="Genomic_DNA"/>
</dbReference>
<feature type="transmembrane region" description="Helical" evidence="7">
    <location>
        <begin position="103"/>
        <end position="125"/>
    </location>
</feature>
<feature type="transmembrane region" description="Helical" evidence="7">
    <location>
        <begin position="212"/>
        <end position="233"/>
    </location>
</feature>
<evidence type="ECO:0000256" key="7">
    <source>
        <dbReference type="SAM" id="Phobius"/>
    </source>
</evidence>
<evidence type="ECO:0000256" key="4">
    <source>
        <dbReference type="ARBA" id="ARBA00023136"/>
    </source>
</evidence>
<dbReference type="GeneID" id="87946018"/>
<evidence type="ECO:0000313" key="10">
    <source>
        <dbReference type="Proteomes" id="UP001322277"/>
    </source>
</evidence>
<gene>
    <name evidence="9" type="ORF">CDEST_09515</name>
</gene>
<dbReference type="Pfam" id="PF20684">
    <property type="entry name" value="Fung_rhodopsin"/>
    <property type="match status" value="1"/>
</dbReference>
<dbReference type="GO" id="GO:0016020">
    <property type="term" value="C:membrane"/>
    <property type="evidence" value="ECO:0007669"/>
    <property type="project" value="UniProtKB-SubCell"/>
</dbReference>
<keyword evidence="10" id="KW-1185">Reference proteome</keyword>
<evidence type="ECO:0000256" key="5">
    <source>
        <dbReference type="ARBA" id="ARBA00038359"/>
    </source>
</evidence>
<dbReference type="PANTHER" id="PTHR33048">
    <property type="entry name" value="PTH11-LIKE INTEGRAL MEMBRANE PROTEIN (AFU_ORTHOLOGUE AFUA_5G11245)"/>
    <property type="match status" value="1"/>
</dbReference>
<feature type="region of interest" description="Disordered" evidence="6">
    <location>
        <begin position="291"/>
        <end position="358"/>
    </location>
</feature>
<evidence type="ECO:0000259" key="8">
    <source>
        <dbReference type="Pfam" id="PF20684"/>
    </source>
</evidence>
<comment type="subcellular location">
    <subcellularLocation>
        <location evidence="1">Membrane</location>
        <topology evidence="1">Multi-pass membrane protein</topology>
    </subcellularLocation>
</comment>
<proteinExistence type="inferred from homology"/>
<name>A0AAX4ILY4_9PEZI</name>
<evidence type="ECO:0000256" key="6">
    <source>
        <dbReference type="SAM" id="MobiDB-lite"/>
    </source>
</evidence>
<protein>
    <recommendedName>
        <fullName evidence="8">Rhodopsin domain-containing protein</fullName>
    </recommendedName>
</protein>
<keyword evidence="2 7" id="KW-0812">Transmembrane</keyword>
<dbReference type="InterPro" id="IPR052337">
    <property type="entry name" value="SAT4-like"/>
</dbReference>
<feature type="domain" description="Rhodopsin" evidence="8">
    <location>
        <begin position="28"/>
        <end position="275"/>
    </location>
</feature>
<dbReference type="InterPro" id="IPR049326">
    <property type="entry name" value="Rhodopsin_dom_fungi"/>
</dbReference>
<evidence type="ECO:0000256" key="1">
    <source>
        <dbReference type="ARBA" id="ARBA00004141"/>
    </source>
</evidence>
<evidence type="ECO:0000313" key="9">
    <source>
        <dbReference type="EMBL" id="WQF84501.1"/>
    </source>
</evidence>
<organism evidence="9 10">
    <name type="scientific">Colletotrichum destructivum</name>
    <dbReference type="NCBI Taxonomy" id="34406"/>
    <lineage>
        <taxon>Eukaryota</taxon>
        <taxon>Fungi</taxon>
        <taxon>Dikarya</taxon>
        <taxon>Ascomycota</taxon>
        <taxon>Pezizomycotina</taxon>
        <taxon>Sordariomycetes</taxon>
        <taxon>Hypocreomycetidae</taxon>
        <taxon>Glomerellales</taxon>
        <taxon>Glomerellaceae</taxon>
        <taxon>Colletotrichum</taxon>
        <taxon>Colletotrichum destructivum species complex</taxon>
    </lineage>
</organism>
<feature type="transmembrane region" description="Helical" evidence="7">
    <location>
        <begin position="44"/>
        <end position="65"/>
    </location>
</feature>
<feature type="transmembrane region" description="Helical" evidence="7">
    <location>
        <begin position="132"/>
        <end position="154"/>
    </location>
</feature>
<dbReference type="RefSeq" id="XP_062781725.1">
    <property type="nucleotide sequence ID" value="XM_062925674.1"/>
</dbReference>
<keyword evidence="4 7" id="KW-0472">Membrane</keyword>